<evidence type="ECO:0000256" key="1">
    <source>
        <dbReference type="SAM" id="Phobius"/>
    </source>
</evidence>
<proteinExistence type="predicted"/>
<name>A0ABY8K3N0_9ACTN</name>
<keyword evidence="1" id="KW-1133">Transmembrane helix</keyword>
<evidence type="ECO:0000313" key="3">
    <source>
        <dbReference type="Proteomes" id="UP001216440"/>
    </source>
</evidence>
<organism evidence="2 3">
    <name type="scientific">Streptomyces cathayae</name>
    <dbReference type="NCBI Taxonomy" id="3031124"/>
    <lineage>
        <taxon>Bacteria</taxon>
        <taxon>Bacillati</taxon>
        <taxon>Actinomycetota</taxon>
        <taxon>Actinomycetes</taxon>
        <taxon>Kitasatosporales</taxon>
        <taxon>Streptomycetaceae</taxon>
        <taxon>Streptomyces</taxon>
    </lineage>
</organism>
<sequence length="103" mass="10948">MRLYLVLPSVAVALLFAASGVAAVTRGWVLPWNRRHVRRVRLYGWGQLVAGFGLCCQVVFGLVISGIGIRQFGTFAGSGLLLTGLLVMVVSQFGGDRQGSGTP</sequence>
<dbReference type="Proteomes" id="UP001216440">
    <property type="component" value="Chromosome"/>
</dbReference>
<dbReference type="RefSeq" id="WP_279335272.1">
    <property type="nucleotide sequence ID" value="NZ_CP121682.1"/>
</dbReference>
<keyword evidence="3" id="KW-1185">Reference proteome</keyword>
<keyword evidence="1" id="KW-0812">Transmembrane</keyword>
<feature type="transmembrane region" description="Helical" evidence="1">
    <location>
        <begin position="47"/>
        <end position="68"/>
    </location>
</feature>
<keyword evidence="1" id="KW-0472">Membrane</keyword>
<dbReference type="EMBL" id="CP121682">
    <property type="protein sequence ID" value="WGD42219.1"/>
    <property type="molecule type" value="Genomic_DNA"/>
</dbReference>
<evidence type="ECO:0000313" key="2">
    <source>
        <dbReference type="EMBL" id="WGD42219.1"/>
    </source>
</evidence>
<feature type="transmembrane region" description="Helical" evidence="1">
    <location>
        <begin position="75"/>
        <end position="94"/>
    </location>
</feature>
<protein>
    <submittedName>
        <fullName evidence="2">Uncharacterized protein</fullName>
    </submittedName>
</protein>
<gene>
    <name evidence="2" type="ORF">PYS65_19900</name>
</gene>
<accession>A0ABY8K3N0</accession>
<reference evidence="2 3" key="1">
    <citation type="submission" date="2023-03" db="EMBL/GenBank/DDBJ databases">
        <authorList>
            <person name="Mo P."/>
        </authorList>
    </citation>
    <scope>NUCLEOTIDE SEQUENCE [LARGE SCALE GENOMIC DNA]</scope>
    <source>
        <strain evidence="2 3">HUAS 5</strain>
    </source>
</reference>